<evidence type="ECO:0000313" key="2">
    <source>
        <dbReference type="Proteomes" id="UP001433508"/>
    </source>
</evidence>
<keyword evidence="1" id="KW-0378">Hydrolase</keyword>
<evidence type="ECO:0000313" key="1">
    <source>
        <dbReference type="EMBL" id="KAK9241064.1"/>
    </source>
</evidence>
<reference evidence="2" key="1">
    <citation type="journal article" date="2024" name="Front. Bioeng. Biotechnol.">
        <title>Genome-scale model development and genomic sequencing of the oleaginous clade Lipomyces.</title>
        <authorList>
            <person name="Czajka J.J."/>
            <person name="Han Y."/>
            <person name="Kim J."/>
            <person name="Mondo S.J."/>
            <person name="Hofstad B.A."/>
            <person name="Robles A."/>
            <person name="Haridas S."/>
            <person name="Riley R."/>
            <person name="LaButti K."/>
            <person name="Pangilinan J."/>
            <person name="Andreopoulos W."/>
            <person name="Lipzen A."/>
            <person name="Yan J."/>
            <person name="Wang M."/>
            <person name="Ng V."/>
            <person name="Grigoriev I.V."/>
            <person name="Spatafora J.W."/>
            <person name="Magnuson J.K."/>
            <person name="Baker S.E."/>
            <person name="Pomraning K.R."/>
        </authorList>
    </citation>
    <scope>NUCLEOTIDE SEQUENCE [LARGE SCALE GENOMIC DNA]</scope>
    <source>
        <strain evidence="2">CBS 7786</strain>
    </source>
</reference>
<gene>
    <name evidence="1" type="ORF">V1525DRAFT_453462</name>
</gene>
<sequence length="426" mass="46308">MHVRLNSLKSTRRHKTHGLQNRNRDHIDGISSVADASISLGPYETVDPYMLPSQQAATVTSTTHRTMATAPTSSAKRNYTNSIYYPDWACNILPPTELPIANLTHIYYAFVGLNSDGSIYLTEPDSAGTTGSTYLSSQKCLTALRDVRNKYKPELKLLVSVGGGSGSTNFATVASDYNRRTKFARALKNLLDQYSFDGVDVDWESPTGVDEGIYYLQLLRTLRSNFPAGTYTLTATYTGTLWALSAIDIPECIINVDQFNIMAYDYYGPWNGTSGYHGQLYSSTKGGDSGSDAVTYCLQNSTVPSDKLVLGIPLYAQGFPGVTGPDMTWSRSAMSVDGIQVQYNDLGIGPSGADVYYDATLVGASIYNGSDNIWYTFDNEQSVKTKASFVKAKDLGGVFFWQGTGDLLGSRLSLITVAARVLGIAS</sequence>
<comment type="caution">
    <text evidence="1">The sequence shown here is derived from an EMBL/GenBank/DDBJ whole genome shotgun (WGS) entry which is preliminary data.</text>
</comment>
<keyword evidence="2" id="KW-1185">Reference proteome</keyword>
<name>A0ACC3TCA6_LIPKO</name>
<dbReference type="Proteomes" id="UP001433508">
    <property type="component" value="Unassembled WGS sequence"/>
</dbReference>
<dbReference type="EMBL" id="MU971336">
    <property type="protein sequence ID" value="KAK9241064.1"/>
    <property type="molecule type" value="Genomic_DNA"/>
</dbReference>
<protein>
    <submittedName>
        <fullName evidence="1">Glycosyl hydrolases family 18-domain-containing protein</fullName>
    </submittedName>
</protein>
<accession>A0ACC3TCA6</accession>
<organism evidence="1 2">
    <name type="scientific">Lipomyces kononenkoae</name>
    <name type="common">Yeast</name>
    <dbReference type="NCBI Taxonomy" id="34357"/>
    <lineage>
        <taxon>Eukaryota</taxon>
        <taxon>Fungi</taxon>
        <taxon>Dikarya</taxon>
        <taxon>Ascomycota</taxon>
        <taxon>Saccharomycotina</taxon>
        <taxon>Lipomycetes</taxon>
        <taxon>Lipomycetales</taxon>
        <taxon>Lipomycetaceae</taxon>
        <taxon>Lipomyces</taxon>
    </lineage>
</organism>
<proteinExistence type="predicted"/>